<evidence type="ECO:0000256" key="1">
    <source>
        <dbReference type="SAM" id="MobiDB-lite"/>
    </source>
</evidence>
<dbReference type="RefSeq" id="WP_031054752.1">
    <property type="nucleotide sequence ID" value="NZ_JBHSPX010000009.1"/>
</dbReference>
<organism evidence="2 3">
    <name type="scientific">Streptomyces ochraceiscleroticus</name>
    <dbReference type="NCBI Taxonomy" id="47761"/>
    <lineage>
        <taxon>Bacteria</taxon>
        <taxon>Bacillati</taxon>
        <taxon>Actinomycetota</taxon>
        <taxon>Actinomycetes</taxon>
        <taxon>Kitasatosporales</taxon>
        <taxon>Streptomycetaceae</taxon>
        <taxon>Streptomyces</taxon>
    </lineage>
</organism>
<feature type="region of interest" description="Disordered" evidence="1">
    <location>
        <begin position="1"/>
        <end position="26"/>
    </location>
</feature>
<accession>A0ABW1MTR0</accession>
<evidence type="ECO:0000313" key="2">
    <source>
        <dbReference type="EMBL" id="MFC6067026.1"/>
    </source>
</evidence>
<sequence length="135" mass="15228">MRVITNAQPPRTTVPETSPGDDPLLRLRQDTEEDHPRIRFTTHPDPITITGITVMCPACAARRDWMVICDVPGRVFLRCRCAHQWHEPELTRADFDAMINAPDRKYPSLDAAARDTGYDGTLVGTYLTDDFDTGE</sequence>
<comment type="caution">
    <text evidence="2">The sequence shown here is derived from an EMBL/GenBank/DDBJ whole genome shotgun (WGS) entry which is preliminary data.</text>
</comment>
<gene>
    <name evidence="2" type="ORF">ACFP4F_31405</name>
</gene>
<keyword evidence="3" id="KW-1185">Reference proteome</keyword>
<protein>
    <submittedName>
        <fullName evidence="2">Uncharacterized protein</fullName>
    </submittedName>
</protein>
<evidence type="ECO:0000313" key="3">
    <source>
        <dbReference type="Proteomes" id="UP001596139"/>
    </source>
</evidence>
<feature type="compositionally biased region" description="Polar residues" evidence="1">
    <location>
        <begin position="1"/>
        <end position="16"/>
    </location>
</feature>
<reference evidence="3" key="1">
    <citation type="journal article" date="2019" name="Int. J. Syst. Evol. Microbiol.">
        <title>The Global Catalogue of Microorganisms (GCM) 10K type strain sequencing project: providing services to taxonomists for standard genome sequencing and annotation.</title>
        <authorList>
            <consortium name="The Broad Institute Genomics Platform"/>
            <consortium name="The Broad Institute Genome Sequencing Center for Infectious Disease"/>
            <person name="Wu L."/>
            <person name="Ma J."/>
        </authorList>
    </citation>
    <scope>NUCLEOTIDE SEQUENCE [LARGE SCALE GENOMIC DNA]</scope>
    <source>
        <strain evidence="3">CGMCC 1.15180</strain>
    </source>
</reference>
<dbReference type="EMBL" id="JBHSPX010000009">
    <property type="protein sequence ID" value="MFC6067026.1"/>
    <property type="molecule type" value="Genomic_DNA"/>
</dbReference>
<proteinExistence type="predicted"/>
<dbReference type="Proteomes" id="UP001596139">
    <property type="component" value="Unassembled WGS sequence"/>
</dbReference>
<name>A0ABW1MTR0_9ACTN</name>